<dbReference type="Proteomes" id="UP000318717">
    <property type="component" value="Unassembled WGS sequence"/>
</dbReference>
<protein>
    <submittedName>
        <fullName evidence="2">Uncharacterized protein</fullName>
    </submittedName>
</protein>
<evidence type="ECO:0000256" key="1">
    <source>
        <dbReference type="SAM" id="Phobius"/>
    </source>
</evidence>
<dbReference type="EMBL" id="BJLF01000012">
    <property type="protein sequence ID" value="GEA51773.1"/>
    <property type="molecule type" value="Genomic_DNA"/>
</dbReference>
<dbReference type="OrthoDB" id="5871644at2"/>
<organism evidence="2 3">
    <name type="scientific">Vibrio inusitatus NBRC 102082</name>
    <dbReference type="NCBI Taxonomy" id="1219070"/>
    <lineage>
        <taxon>Bacteria</taxon>
        <taxon>Pseudomonadati</taxon>
        <taxon>Pseudomonadota</taxon>
        <taxon>Gammaproteobacteria</taxon>
        <taxon>Vibrionales</taxon>
        <taxon>Vibrionaceae</taxon>
        <taxon>Vibrio</taxon>
    </lineage>
</organism>
<accession>A0A4Y3HX69</accession>
<comment type="caution">
    <text evidence="2">The sequence shown here is derived from an EMBL/GenBank/DDBJ whole genome shotgun (WGS) entry which is preliminary data.</text>
</comment>
<evidence type="ECO:0000313" key="3">
    <source>
        <dbReference type="Proteomes" id="UP000318717"/>
    </source>
</evidence>
<feature type="transmembrane region" description="Helical" evidence="1">
    <location>
        <begin position="6"/>
        <end position="31"/>
    </location>
</feature>
<keyword evidence="3" id="KW-1185">Reference proteome</keyword>
<gene>
    <name evidence="2" type="ORF">VIN01S_25770</name>
</gene>
<feature type="transmembrane region" description="Helical" evidence="1">
    <location>
        <begin position="119"/>
        <end position="142"/>
    </location>
</feature>
<proteinExistence type="predicted"/>
<dbReference type="AlphaFoldDB" id="A0A4Y3HX69"/>
<keyword evidence="1" id="KW-1133">Transmembrane helix</keyword>
<feature type="transmembrane region" description="Helical" evidence="1">
    <location>
        <begin position="86"/>
        <end position="107"/>
    </location>
</feature>
<keyword evidence="1" id="KW-0472">Membrane</keyword>
<sequence length="159" mass="18044">MGADSYWLIALAMIGLSVWKTYTGPALAGFLSLSYPEMFMFNVLPAMAAGVFGWYFGAVLHLPLPFQKQVHFRPRLRKFLRAWNNYGQVSMALLAPILIGIPVFTLVSRKLKQRITTTFLLLFMSILFCSGISYFGFLLFNWQEYIAIDVLLPDSVTTL</sequence>
<name>A0A4Y3HX69_9VIBR</name>
<feature type="transmembrane region" description="Helical" evidence="1">
    <location>
        <begin position="43"/>
        <end position="66"/>
    </location>
</feature>
<keyword evidence="1" id="KW-0812">Transmembrane</keyword>
<reference evidence="2 3" key="1">
    <citation type="submission" date="2019-06" db="EMBL/GenBank/DDBJ databases">
        <title>Whole genome shotgun sequence of Vibrio inusitatus NBRC 102082.</title>
        <authorList>
            <person name="Hosoyama A."/>
            <person name="Uohara A."/>
            <person name="Ohji S."/>
            <person name="Ichikawa N."/>
        </authorList>
    </citation>
    <scope>NUCLEOTIDE SEQUENCE [LARGE SCALE GENOMIC DNA]</scope>
    <source>
        <strain evidence="2 3">NBRC 102082</strain>
    </source>
</reference>
<dbReference type="RefSeq" id="WP_141346242.1">
    <property type="nucleotide sequence ID" value="NZ_BJLF01000012.1"/>
</dbReference>
<evidence type="ECO:0000313" key="2">
    <source>
        <dbReference type="EMBL" id="GEA51773.1"/>
    </source>
</evidence>